<keyword evidence="8" id="KW-0479">Metal-binding</keyword>
<feature type="zinc finger region" description="C3H1-type" evidence="8">
    <location>
        <begin position="1065"/>
        <end position="1093"/>
    </location>
</feature>
<evidence type="ECO:0000313" key="16">
    <source>
        <dbReference type="Proteomes" id="UP001152797"/>
    </source>
</evidence>
<dbReference type="Gene3D" id="1.10.150.130">
    <property type="match status" value="1"/>
</dbReference>
<feature type="compositionally biased region" description="Basic and acidic residues" evidence="10">
    <location>
        <begin position="3496"/>
        <end position="3506"/>
    </location>
</feature>
<reference evidence="14" key="1">
    <citation type="submission" date="2022-10" db="EMBL/GenBank/DDBJ databases">
        <authorList>
            <person name="Chen Y."/>
            <person name="Dougan E. K."/>
            <person name="Chan C."/>
            <person name="Rhodes N."/>
            <person name="Thang M."/>
        </authorList>
    </citation>
    <scope>NUCLEOTIDE SEQUENCE</scope>
</reference>
<evidence type="ECO:0000256" key="5">
    <source>
        <dbReference type="ARBA" id="ARBA00023027"/>
    </source>
</evidence>
<feature type="coiled-coil region" evidence="9">
    <location>
        <begin position="3170"/>
        <end position="3208"/>
    </location>
</feature>
<sequence length="4488" mass="495029">MVRAALGVVYLLASATANGWNLLQLGLLTSTNSSDDLRNRTEAGPRDRGGPSRPDPGLGSSRTWDWWSVAWDGAYHYVGNSWWIKMWVRMLLQVAENGISYCGTLCASIGLAARWSYWLLTGMVLVFLLQLLVWTYTWVIHPTWIHSRALWRYCQGTGTWSDVTRLQGQRPFIPVWKGPGTGTPWSALYIQREVRGRGPNQKPFDLLVADGAAVARLRHGTIRGRTNRHGFLCQCEEVRASSHRYLRHHIETANCTVHLCAQDPCTAPEVAQVHIRASATVPQDREVNLQELAGRGPWGRCAVITSFCGILWCRCFGRSMARCGRAWCWCLWCRCCRTRRVSRPERGAGYQGQKHEDSETESEAELGPAGLHCQADQVALDNYGKVVPLAAGPCRDVARGCPVVLLQADRSNSCLDGLPTTEGGDPCFHACEYHRSMYQGSLLGRACAVQGCLHPVTGTRKGVNFCKLHGATEEKPRAKAAPRAREASPPRVDTDQRSETARQPERPGVNAMQGAVADKADLAELLVELLQGKEAEEAYQVLSARNPGDVKWKHPGFQDSLTSLAKAYVQQHKDLETRESPAWRALNRLAHPPAVCQEPEYDPVTRMLEATLERPTEEEKSDTPAPRLVRPASAPASHFPGPRTSGELAASLFRPKSEIDSVLPRPRLVSSPGAVGTFPGTPGPAGSVGMQGLHAFRPFHAGAYTDPGPPALDETSKALQTIAKVMAAKEDPAAQDRGKLSSIGRTEERMLYLARGCDTLTVHLGEATVGKELYHALKSVATQNRPLLREISFPVNITNRIAFGAASLSFGGKGNPPDYCLTVADFAQTSEEEFDLFSPPGDNKLEKRARNPTTLSNWYRNALRQAWAMACILGAEYYGSWEKAAAQLLKFGEEYAHAWPLHSVMSVWEELWARFTEELRALDRRARREMQDESPSFDRLRFFATSPGDNGEPWLRLPQTFDLQAPGEYFQTDIVPRQQRMLDRACWSMALKRPSPLTGGRAGAEDIGGPDKAQPAAPNPRNSRAGSKGSAPGAGTAVKEPAPLLGNALTSKEAGRSMDHRPKDKDGKYLCWDHFSHRKCNKGKDCPHSHHGNVPRWDTLDWSVQMQLLRRGGHPARPKLRGDQVDAAIESIRKEQAQKLESNIQEGKRAKEMAKRTGGPPPQDASTQYREDTRAGWTPAPAALANFAATDMEDPLARLMTGEAAASWTLDHAPPAVRTVTYREPPDSAMIQAKRHCMDEIDSCGLLPDLPQHLGIYLRNRLTAVNDRAPNAHDVQEFLEDAIREGSAELASEATDYLHNHPDTHVGSREGRGALGQFSAHGFDGYSWATFRWRDGDHAVYDYGDQLAPVHPELQPLECPKPETEPRQCFYLHVAAGLLAHTMNRVPALSEVRLKAAALQEETFRLAMACADNLGPEPDVCTQAEDDLRIFVHDALFFGHDKDYRCLAAFPLPEAADVSFCLVRMDAWNRTSCEVIQGAHSRSDPKSLIWLLVHQGHMRLLLPEVTTSIPDNVRIVTAAGWEVHLEAAAEHGARHRARAPKPCPRCQDDPMRRTGVTTGVFGLYPFPAETAALDFRAGASWWEVDEPPSEQWAREDLQELFPGQQLPEPGQPLHFLGIYVDALGWDNTPDAPVGAALFVGPATSRNFCDGRVRSLLRAALTLLRPRHVWVLLPRTGLGRGPESSTSALGSSAHHPVWKDPAAIQLLSPFHRVRLPASPVDPMTAALCGPSPAAYLCLKTTSSALAIAVGSPSSELPHSSPLASVLFDGAEACFAPGAGLRRAGGAPFVVQGGCTSSGGGGASSFSNLGKDFHGLKGPLARPLDPAVEQATKEYLDFFRNRAFSAEHFASAAQKGSALLAAAGGWQEALRAIRRVWVQERGDHMSGLHSDFFEGLVHPAVLERARHVAIWGVEASADLEETTRTKSAPHPSLKEHLDEAAAQLWDDASKGRSLLCFDTGKGLEGVVSVPMARVPKMNPDRTVSDKGRVIWDATPVNRYCHKSRHPPALQPRHQEVARAILWWKLRYPRIRILFSKKDVSEAFKWIPVRLEDSKLFAADLPAEYSNTQEGITIVYGFLTFGWCGAPGEYMHYAWVIKLAHEAFAPENSRWEDTVPYHSFVLMDDTVLIEPEIGLRPETSVALTEHLTRAVLGDASINEGKDWLEGRLETRKLIWGLIYDTQTNTRSLPSAKLEKAYHLLHLPDFDSGCTHVSLRLIQELRGNQQFWLAVLPGLSPYLGCTNDLLGPADPQGQARAKGDEKQQRETWNRFWEAIELQRLLVDVSASWEVAIVEPASLVWQRIRYFCGGEEGTDEEQSGPYSEDRTDPEDGLLISLAELLAVVSLACTRWTAWRGKIVIYAGDNQNVISWLEKRQVLLGTLDKGWTRRALLWDGMDHGDKAAALQLGLRRHPEGPNKHPFPLKEGLVCAEIGEAGPYEIELVSKGLIVQRHTLEEASHRECTPERYVCLFHPGGRGEVATAARFAELAVRWEPEGVWVDSITSHGPRAAERILEDAGWHTRVFQVSGRTLQDQCWWKRWILMAVPAEKRLPPAPCLTLDAEPATPPLHTYPTEWLLEDKKVPDATWKTGRLKLDSAMPHLGQATPKPRGLMGTPRSLALVAGRWASALGTDRGASGSCFEPEQSSAAEAKAESREADETPEACFEPGNSDSERVGICSLPWEDKARAALMAWLQSRGWEVERRAGGTKRRKKKEEDWSTQFSKALASCLRHEAGSAECHITEDGWVTMDHLRGYLRAKLRWPERYLTEEAVRAEVEGNWKQRFVVRTDESTGRSCVAAWSGHTIPGVVGPGVLVEPSEVPALLVHGSYHKHTASIVQSGLSASRRMVHLVDPERASNKWRADLETRVPVDTRKAQEAGVSFRVTGNDVWLADTDIPPEALGKVVAWTTDDFWFASESTRARARPEQASPVPSYKTGAAGAAGSGSRLPAWPPGSLKQEQDLKEGLAQTATGLASAVAGLKVEEGEEEVQVDPRTLEPTVVTLSEADWNLSEESDTGPEEPPAPATRTVMKEGDRGSAEAEIKLNPGLIEREERQEVAEEHQDPEPGKGGPKPGRLEPKHEQGAEPEGLPLERVKPPPAEDSEEDSPIGLPARYRPVGRVEPGQPQEERKLVPAQGLKLGTGKVKLLQALAEADTANWENLQSALKEAEGSGGEKAALVEDLERLTQQRKEAAEGIKEALEAETHRVRQCEEEDSRYLETLDSQGEYMRKLERFNPARPSKTAKVLSSDRLTSEIEAGVSVWVARRREKARLRAQAHREGLQRGAPSEGSTKHEPIETPEGAEEARQQAARREIAEFREHLREQGRGAAPKYRRAPDSRQRKATKKRNRAAKEAEARAVPEGALSPTRNDDAERDTNHAIAHFHGQENDHAMVLAGARLPPNLVSEGTALLGLVLLTGILLGLAWGSCRRSLAHSPARTDPLALSPRDNLPRAPHRHEVAAGRHASTSSATEVHRRGSRGSTSSPAPDNPRRRSPRPSQRGLDRRRANWHKEGCPRTDASTLWLEACKDCVTISEVDDYQGSVEATWSGARWHKPRCGHTRGRNVVRFAPCQECARVAAPSQSRGSIRGPGRNNDAERDTNHAIAHWLLLAVALGLYLAGVCWHWGEPCGDPQEGQEKTRVGGPRGRKVRFEPYHESLAAAGSPTSQATGKKQSLEKPRRLGSPQAARAAQGTTGPKLGLRLKCKEDYHEEAIRVALDRLAISTRRTYESQLKWWRLFCARRGVSWILTGPSSNKTEETLLIDFLLHCACNEGRAPGTLKLRLAAVRSVHLSLGMEDPLEGRGRVAMALAGLRRRYKVPERRAPVTPRMLNYLHDRLRGSSSSPESVLLWAGICLGFFFLLRASEFLPLGYLPLSRHLKGHQVLLYSHGNLCTISNLAEADEVRVKLVGSKANYNLETNRNHYRTGNQVCPVESVVQLFQKFPERYLGGCEATEPLFRTPSGEGIQREAIQMLLREAACQCGVGGTIGSHSLRFGGASALWTAFKDASVVRRPEARFAPGQLPLQVPKWREGDEPKGQRPFQNYRKKLEPDEGGRLRVTCFAFAVEISDCYRDLAELTEECQVVVDHAELPSDVTIEKLWLNLDRKVGIELPWEKGMLFPGDENALYRHFCLERESGSPSSTSQPPAKRPNSSAIQGASPFTVNELKILHNVLVSEDEDIWDRMMAGATLCAVYSRSRWSDLQHSEAMLSDPNQWDPCFIEFTVKEHKTKRANAWVEGFLPAVAVAHGVTSDNWGRTWLVVRDCIGGEISAGFPVMPAPGGDHQPTKRPITSDEMGKWVRMLLERHGADLTSRKITSHSCKSTISYMAKFGCDITTREILGGHVSHLKSVLTYSRDGLAGPLRELEKVLLSIRQNKFCPDASRSGRFNDACKIEDCEIAGQVAPDGAAGVISVADRPNEALSVDSDSSTDGDSDTDSSSDEEASNLVRAARLVKCPTAPVGLTLLFHLLESCPDKVGLQACAALKLSVRLQLV</sequence>
<reference evidence="15 16" key="2">
    <citation type="submission" date="2024-05" db="EMBL/GenBank/DDBJ databases">
        <authorList>
            <person name="Chen Y."/>
            <person name="Shah S."/>
            <person name="Dougan E. K."/>
            <person name="Thang M."/>
            <person name="Chan C."/>
        </authorList>
    </citation>
    <scope>NUCLEOTIDE SEQUENCE [LARGE SCALE GENOMIC DNA]</scope>
</reference>
<feature type="region of interest" description="Disordered" evidence="10">
    <location>
        <begin position="613"/>
        <end position="646"/>
    </location>
</feature>
<dbReference type="EC" id="2.7.1.160" evidence="3"/>
<evidence type="ECO:0000313" key="15">
    <source>
        <dbReference type="EMBL" id="CAL4799426.1"/>
    </source>
</evidence>
<keyword evidence="5" id="KW-0520">NAD</keyword>
<comment type="catalytic activity">
    <reaction evidence="7">
        <text>2'-phospho-[ligated tRNA] + NAD(+) = mature tRNA + ADP-alpha-D-ribose 1'',2''-cyclic phosphate + nicotinamide</text>
        <dbReference type="Rhea" id="RHEA:23324"/>
        <dbReference type="Rhea" id="RHEA-COMP:11106"/>
        <dbReference type="Rhea" id="RHEA-COMP:11107"/>
        <dbReference type="ChEBI" id="CHEBI:17154"/>
        <dbReference type="ChEBI" id="CHEBI:57540"/>
        <dbReference type="ChEBI" id="CHEBI:76596"/>
        <dbReference type="ChEBI" id="CHEBI:82883"/>
        <dbReference type="ChEBI" id="CHEBI:85027"/>
        <dbReference type="EC" id="2.7.1.160"/>
    </reaction>
</comment>
<feature type="region of interest" description="Disordered" evidence="10">
    <location>
        <begin position="993"/>
        <end position="1043"/>
    </location>
</feature>
<dbReference type="Gene3D" id="1.10.10.970">
    <property type="entry name" value="RNA 2'-phosphotransferase, Tpt1/KptA family, N-terminal domain"/>
    <property type="match status" value="1"/>
</dbReference>
<evidence type="ECO:0000256" key="9">
    <source>
        <dbReference type="SAM" id="Coils"/>
    </source>
</evidence>
<feature type="transmembrane region" description="Helical" evidence="11">
    <location>
        <begin position="90"/>
        <end position="111"/>
    </location>
</feature>
<feature type="transmembrane region" description="Helical" evidence="11">
    <location>
        <begin position="118"/>
        <end position="139"/>
    </location>
</feature>
<feature type="compositionally biased region" description="Basic and acidic residues" evidence="10">
    <location>
        <begin position="613"/>
        <end position="622"/>
    </location>
</feature>
<dbReference type="SUPFAM" id="SSF47823">
    <property type="entry name" value="lambda integrase-like, N-terminal domain"/>
    <property type="match status" value="1"/>
</dbReference>
<dbReference type="EMBL" id="CAMXCT030005346">
    <property type="protein sequence ID" value="CAL4799426.1"/>
    <property type="molecule type" value="Genomic_DNA"/>
</dbReference>
<feature type="domain" description="C3H1-type" evidence="13">
    <location>
        <begin position="1065"/>
        <end position="1093"/>
    </location>
</feature>
<feature type="region of interest" description="Disordered" evidence="10">
    <location>
        <begin position="1140"/>
        <end position="1168"/>
    </location>
</feature>
<proteinExistence type="inferred from homology"/>
<dbReference type="GO" id="GO:0000215">
    <property type="term" value="F:tRNA 2'-phosphotransferase activity"/>
    <property type="evidence" value="ECO:0007669"/>
    <property type="project" value="UniProtKB-EC"/>
</dbReference>
<keyword evidence="8" id="KW-0863">Zinc-finger</keyword>
<feature type="region of interest" description="Disordered" evidence="10">
    <location>
        <begin position="4131"/>
        <end position="4152"/>
    </location>
</feature>
<keyword evidence="8" id="KW-0862">Zinc</keyword>
<dbReference type="InterPro" id="IPR042080">
    <property type="entry name" value="RNA_2'-PTrans_N"/>
</dbReference>
<feature type="compositionally biased region" description="Basic and acidic residues" evidence="10">
    <location>
        <begin position="474"/>
        <end position="505"/>
    </location>
</feature>
<dbReference type="GO" id="GO:0003677">
    <property type="term" value="F:DNA binding"/>
    <property type="evidence" value="ECO:0007669"/>
    <property type="project" value="UniProtKB-KW"/>
</dbReference>
<feature type="compositionally biased region" description="Basic and acidic residues" evidence="10">
    <location>
        <begin position="3069"/>
        <end position="3078"/>
    </location>
</feature>
<accession>A0A9P1DKR6</accession>
<evidence type="ECO:0000256" key="12">
    <source>
        <dbReference type="SAM" id="SignalP"/>
    </source>
</evidence>
<feature type="region of interest" description="Disordered" evidence="10">
    <location>
        <begin position="3317"/>
        <end position="3367"/>
    </location>
</feature>
<keyword evidence="11" id="KW-0472">Membrane</keyword>
<feature type="region of interest" description="Disordered" evidence="10">
    <location>
        <begin position="2628"/>
        <end position="2665"/>
    </location>
</feature>
<dbReference type="InterPro" id="IPR002745">
    <property type="entry name" value="Ptrans_KptA/Tpt1"/>
</dbReference>
<dbReference type="SUPFAM" id="SSF56672">
    <property type="entry name" value="DNA/RNA polymerases"/>
    <property type="match status" value="1"/>
</dbReference>
<keyword evidence="9" id="KW-0175">Coiled coil</keyword>
<feature type="region of interest" description="Disordered" evidence="10">
    <location>
        <begin position="3652"/>
        <end position="3689"/>
    </location>
</feature>
<evidence type="ECO:0000256" key="3">
    <source>
        <dbReference type="ARBA" id="ARBA00012007"/>
    </source>
</evidence>
<feature type="compositionally biased region" description="Basic and acidic residues" evidence="10">
    <location>
        <begin position="1146"/>
        <end position="1155"/>
    </location>
</feature>
<feature type="region of interest" description="Disordered" evidence="10">
    <location>
        <begin position="3268"/>
        <end position="3305"/>
    </location>
</feature>
<keyword evidence="16" id="KW-1185">Reference proteome</keyword>
<dbReference type="InterPro" id="IPR010998">
    <property type="entry name" value="Integrase_recombinase_N"/>
</dbReference>
<dbReference type="InterPro" id="IPR042081">
    <property type="entry name" value="RNA_2'-PTrans_C"/>
</dbReference>
<gene>
    <name evidence="14" type="ORF">C1SCF055_LOCUS37211</name>
</gene>
<feature type="region of interest" description="Disordered" evidence="10">
    <location>
        <begin position="36"/>
        <end position="59"/>
    </location>
</feature>
<feature type="compositionally biased region" description="Basic and acidic residues" evidence="10">
    <location>
        <begin position="36"/>
        <end position="50"/>
    </location>
</feature>
<dbReference type="PANTHER" id="PTHR12684:SF2">
    <property type="entry name" value="TRNA 2'-PHOSPHOTRANSFERASE 1"/>
    <property type="match status" value="1"/>
</dbReference>
<dbReference type="EMBL" id="CAMXCT020005346">
    <property type="protein sequence ID" value="CAL1165489.1"/>
    <property type="molecule type" value="Genomic_DNA"/>
</dbReference>
<evidence type="ECO:0000313" key="14">
    <source>
        <dbReference type="EMBL" id="CAI4012114.1"/>
    </source>
</evidence>
<keyword evidence="12" id="KW-0732">Signal</keyword>
<feature type="compositionally biased region" description="Basic and acidic residues" evidence="10">
    <location>
        <begin position="3044"/>
        <end position="3061"/>
    </location>
</feature>
<feature type="compositionally biased region" description="Basic and acidic residues" evidence="10">
    <location>
        <begin position="1053"/>
        <end position="1068"/>
    </location>
</feature>
<comment type="function">
    <text evidence="1">Catalyzes the last step of tRNA splicing, the transfer of the splice junction 2'-phosphate from ligated tRNA to NAD to produce ADP-ribose 1''-2'' cyclic phosphate.</text>
</comment>
<evidence type="ECO:0000256" key="11">
    <source>
        <dbReference type="SAM" id="Phobius"/>
    </source>
</evidence>
<dbReference type="InterPro" id="IPR000571">
    <property type="entry name" value="Znf_CCCH"/>
</dbReference>
<feature type="region of interest" description="Disordered" evidence="10">
    <location>
        <begin position="3430"/>
        <end position="3506"/>
    </location>
</feature>
<feature type="compositionally biased region" description="Basic and acidic residues" evidence="10">
    <location>
        <begin position="3024"/>
        <end position="3037"/>
    </location>
</feature>
<name>A0A9P1DKR6_9DINO</name>
<dbReference type="EMBL" id="CAMXCT010005346">
    <property type="protein sequence ID" value="CAI4012114.1"/>
    <property type="molecule type" value="Genomic_DNA"/>
</dbReference>
<evidence type="ECO:0000256" key="10">
    <source>
        <dbReference type="SAM" id="MobiDB-lite"/>
    </source>
</evidence>
<evidence type="ECO:0000259" key="13">
    <source>
        <dbReference type="PROSITE" id="PS50103"/>
    </source>
</evidence>
<keyword evidence="11" id="KW-0812">Transmembrane</keyword>
<evidence type="ECO:0000256" key="2">
    <source>
        <dbReference type="ARBA" id="ARBA00009836"/>
    </source>
</evidence>
<feature type="chain" id="PRO_5043271450" description="2'-phosphotransferase" evidence="12">
    <location>
        <begin position="20"/>
        <end position="4488"/>
    </location>
</feature>
<feature type="region of interest" description="Disordered" evidence="10">
    <location>
        <begin position="2914"/>
        <end position="2959"/>
    </location>
</feature>
<evidence type="ECO:0000256" key="1">
    <source>
        <dbReference type="ARBA" id="ARBA00003343"/>
    </source>
</evidence>
<feature type="compositionally biased region" description="Polar residues" evidence="10">
    <location>
        <begin position="3658"/>
        <end position="3667"/>
    </location>
</feature>
<dbReference type="GO" id="GO:0008270">
    <property type="term" value="F:zinc ion binding"/>
    <property type="evidence" value="ECO:0007669"/>
    <property type="project" value="UniProtKB-KW"/>
</dbReference>
<dbReference type="SUPFAM" id="SSF56399">
    <property type="entry name" value="ADP-ribosylation"/>
    <property type="match status" value="1"/>
</dbReference>
<keyword evidence="6" id="KW-0238">DNA-binding</keyword>
<feature type="compositionally biased region" description="Acidic residues" evidence="10">
    <location>
        <begin position="4422"/>
        <end position="4437"/>
    </location>
</feature>
<dbReference type="Gene3D" id="3.20.170.30">
    <property type="match status" value="1"/>
</dbReference>
<dbReference type="Proteomes" id="UP001152797">
    <property type="component" value="Unassembled WGS sequence"/>
</dbReference>
<dbReference type="GO" id="GO:0006388">
    <property type="term" value="P:tRNA splicing, via endonucleolytic cleavage and ligation"/>
    <property type="evidence" value="ECO:0007669"/>
    <property type="project" value="TreeGrafter"/>
</dbReference>
<evidence type="ECO:0000256" key="4">
    <source>
        <dbReference type="ARBA" id="ARBA00022679"/>
    </source>
</evidence>
<dbReference type="InterPro" id="IPR043502">
    <property type="entry name" value="DNA/RNA_pol_sf"/>
</dbReference>
<evidence type="ECO:0000256" key="8">
    <source>
        <dbReference type="PROSITE-ProRule" id="PRU00723"/>
    </source>
</evidence>
<feature type="region of interest" description="Disordered" evidence="10">
    <location>
        <begin position="474"/>
        <end position="511"/>
    </location>
</feature>
<dbReference type="PROSITE" id="PS50103">
    <property type="entry name" value="ZF_C3H1"/>
    <property type="match status" value="1"/>
</dbReference>
<evidence type="ECO:0000256" key="6">
    <source>
        <dbReference type="ARBA" id="ARBA00023125"/>
    </source>
</evidence>
<dbReference type="PANTHER" id="PTHR12684">
    <property type="entry name" value="PUTATIVE PHOSPHOTRANSFERASE"/>
    <property type="match status" value="1"/>
</dbReference>
<comment type="caution">
    <text evidence="14">The sequence shown here is derived from an EMBL/GenBank/DDBJ whole genome shotgun (WGS) entry which is preliminary data.</text>
</comment>
<protein>
    <recommendedName>
        <fullName evidence="3">2'-phosphotransferase</fullName>
        <ecNumber evidence="3">2.7.1.160</ecNumber>
    </recommendedName>
</protein>
<feature type="region of interest" description="Disordered" evidence="10">
    <location>
        <begin position="3001"/>
        <end position="3129"/>
    </location>
</feature>
<feature type="compositionally biased region" description="Low complexity" evidence="10">
    <location>
        <begin position="2932"/>
        <end position="2941"/>
    </location>
</feature>
<keyword evidence="4" id="KW-0808">Transferase</keyword>
<organism evidence="14">
    <name type="scientific">Cladocopium goreaui</name>
    <dbReference type="NCBI Taxonomy" id="2562237"/>
    <lineage>
        <taxon>Eukaryota</taxon>
        <taxon>Sar</taxon>
        <taxon>Alveolata</taxon>
        <taxon>Dinophyceae</taxon>
        <taxon>Suessiales</taxon>
        <taxon>Symbiodiniaceae</taxon>
        <taxon>Cladocopium</taxon>
    </lineage>
</organism>
<feature type="region of interest" description="Disordered" evidence="10">
    <location>
        <begin position="4415"/>
        <end position="4437"/>
    </location>
</feature>
<feature type="region of interest" description="Disordered" evidence="10">
    <location>
        <begin position="1049"/>
        <end position="1068"/>
    </location>
</feature>
<feature type="signal peptide" evidence="12">
    <location>
        <begin position="1"/>
        <end position="19"/>
    </location>
</feature>
<comment type="similarity">
    <text evidence="2">Belongs to the KptA/TPT1 family.</text>
</comment>
<dbReference type="Pfam" id="PF01885">
    <property type="entry name" value="PTS_2-RNA"/>
    <property type="match status" value="1"/>
</dbReference>
<keyword evidence="11" id="KW-1133">Transmembrane helix</keyword>
<evidence type="ECO:0000256" key="7">
    <source>
        <dbReference type="ARBA" id="ARBA00047949"/>
    </source>
</evidence>
<feature type="compositionally biased region" description="Polar residues" evidence="10">
    <location>
        <begin position="4132"/>
        <end position="4152"/>
    </location>
</feature>